<keyword evidence="3" id="KW-1185">Reference proteome</keyword>
<sequence>MELFSHSCLSTPKKDPPITPHYPRMSKRYHQSWALEASLDVGLWYHLADGKLNQSGGRELVAFNVQLRAVPTKLLMPFLSSQANDGPSSA</sequence>
<proteinExistence type="predicted"/>
<evidence type="ECO:0000313" key="2">
    <source>
        <dbReference type="EMBL" id="VEL13148.1"/>
    </source>
</evidence>
<dbReference type="Proteomes" id="UP000784294">
    <property type="component" value="Unassembled WGS sequence"/>
</dbReference>
<feature type="region of interest" description="Disordered" evidence="1">
    <location>
        <begin position="1"/>
        <end position="23"/>
    </location>
</feature>
<name>A0A3S5FCK5_9PLAT</name>
<reference evidence="2" key="1">
    <citation type="submission" date="2018-11" db="EMBL/GenBank/DDBJ databases">
        <authorList>
            <consortium name="Pathogen Informatics"/>
        </authorList>
    </citation>
    <scope>NUCLEOTIDE SEQUENCE</scope>
</reference>
<evidence type="ECO:0000256" key="1">
    <source>
        <dbReference type="SAM" id="MobiDB-lite"/>
    </source>
</evidence>
<dbReference type="EMBL" id="CAAALY010016878">
    <property type="protein sequence ID" value="VEL13148.1"/>
    <property type="molecule type" value="Genomic_DNA"/>
</dbReference>
<accession>A0A3S5FCK5</accession>
<protein>
    <submittedName>
        <fullName evidence="2">Uncharacterized protein</fullName>
    </submittedName>
</protein>
<dbReference type="AlphaFoldDB" id="A0A3S5FCK5"/>
<evidence type="ECO:0000313" key="3">
    <source>
        <dbReference type="Proteomes" id="UP000784294"/>
    </source>
</evidence>
<gene>
    <name evidence="2" type="ORF">PXEA_LOCUS6588</name>
</gene>
<organism evidence="2 3">
    <name type="scientific">Protopolystoma xenopodis</name>
    <dbReference type="NCBI Taxonomy" id="117903"/>
    <lineage>
        <taxon>Eukaryota</taxon>
        <taxon>Metazoa</taxon>
        <taxon>Spiralia</taxon>
        <taxon>Lophotrochozoa</taxon>
        <taxon>Platyhelminthes</taxon>
        <taxon>Monogenea</taxon>
        <taxon>Polyopisthocotylea</taxon>
        <taxon>Polystomatidea</taxon>
        <taxon>Polystomatidae</taxon>
        <taxon>Protopolystoma</taxon>
    </lineage>
</organism>
<comment type="caution">
    <text evidence="2">The sequence shown here is derived from an EMBL/GenBank/DDBJ whole genome shotgun (WGS) entry which is preliminary data.</text>
</comment>